<evidence type="ECO:0000256" key="1">
    <source>
        <dbReference type="ARBA" id="ARBA00004127"/>
    </source>
</evidence>
<dbReference type="EMBL" id="CP042905">
    <property type="protein sequence ID" value="QEE16068.1"/>
    <property type="molecule type" value="Genomic_DNA"/>
</dbReference>
<evidence type="ECO:0000256" key="3">
    <source>
        <dbReference type="ARBA" id="ARBA00022989"/>
    </source>
</evidence>
<feature type="transmembrane region" description="Helical" evidence="5">
    <location>
        <begin position="20"/>
        <end position="38"/>
    </location>
</feature>
<dbReference type="Gene3D" id="1.20.1250.20">
    <property type="entry name" value="MFS general substrate transporter like domains"/>
    <property type="match status" value="2"/>
</dbReference>
<evidence type="ECO:0000256" key="4">
    <source>
        <dbReference type="ARBA" id="ARBA00023136"/>
    </source>
</evidence>
<dbReference type="KEGG" id="psyt:DSAG12_01896"/>
<dbReference type="InterPro" id="IPR011701">
    <property type="entry name" value="MFS"/>
</dbReference>
<keyword evidence="2 5" id="KW-0812">Transmembrane</keyword>
<dbReference type="PANTHER" id="PTHR43826:SF7">
    <property type="entry name" value="PROTEIN UHPC, PUTATIVE-RELATED"/>
    <property type="match status" value="1"/>
</dbReference>
<organism evidence="7 8">
    <name type="scientific">Promethearchaeum syntrophicum</name>
    <dbReference type="NCBI Taxonomy" id="2594042"/>
    <lineage>
        <taxon>Archaea</taxon>
        <taxon>Promethearchaeati</taxon>
        <taxon>Promethearchaeota</taxon>
        <taxon>Promethearchaeia</taxon>
        <taxon>Promethearchaeales</taxon>
        <taxon>Promethearchaeaceae</taxon>
        <taxon>Promethearchaeum</taxon>
    </lineage>
</organism>
<feature type="transmembrane region" description="Helical" evidence="5">
    <location>
        <begin position="338"/>
        <end position="359"/>
    </location>
</feature>
<feature type="transmembrane region" description="Helical" evidence="5">
    <location>
        <begin position="93"/>
        <end position="118"/>
    </location>
</feature>
<proteinExistence type="predicted"/>
<dbReference type="AlphaFoldDB" id="A0A5B9D9X7"/>
<dbReference type="InterPro" id="IPR036259">
    <property type="entry name" value="MFS_trans_sf"/>
</dbReference>
<feature type="transmembrane region" description="Helical" evidence="5">
    <location>
        <begin position="282"/>
        <end position="302"/>
    </location>
</feature>
<dbReference type="GO" id="GO:0005886">
    <property type="term" value="C:plasma membrane"/>
    <property type="evidence" value="ECO:0007669"/>
    <property type="project" value="TreeGrafter"/>
</dbReference>
<dbReference type="Pfam" id="PF07690">
    <property type="entry name" value="MFS_1"/>
    <property type="match status" value="1"/>
</dbReference>
<dbReference type="PIRSF" id="PIRSF002808">
    <property type="entry name" value="Hexose_phosphate_transp"/>
    <property type="match status" value="1"/>
</dbReference>
<dbReference type="InterPro" id="IPR051337">
    <property type="entry name" value="OPA_Antiporter"/>
</dbReference>
<dbReference type="GeneID" id="41329887"/>
<dbReference type="Proteomes" id="UP000321408">
    <property type="component" value="Chromosome"/>
</dbReference>
<dbReference type="SUPFAM" id="SSF103473">
    <property type="entry name" value="MFS general substrate transporter"/>
    <property type="match status" value="1"/>
</dbReference>
<protein>
    <submittedName>
        <fullName evidence="7">MFS transporter</fullName>
    </submittedName>
</protein>
<feature type="transmembrane region" description="Helical" evidence="5">
    <location>
        <begin position="314"/>
        <end position="332"/>
    </location>
</feature>
<feature type="transmembrane region" description="Helical" evidence="5">
    <location>
        <begin position="242"/>
        <end position="262"/>
    </location>
</feature>
<evidence type="ECO:0000256" key="5">
    <source>
        <dbReference type="SAM" id="Phobius"/>
    </source>
</evidence>
<feature type="transmembrane region" description="Helical" evidence="5">
    <location>
        <begin position="406"/>
        <end position="426"/>
    </location>
</feature>
<feature type="transmembrane region" description="Helical" evidence="5">
    <location>
        <begin position="58"/>
        <end position="81"/>
    </location>
</feature>
<feature type="transmembrane region" description="Helical" evidence="5">
    <location>
        <begin position="181"/>
        <end position="201"/>
    </location>
</feature>
<dbReference type="PROSITE" id="PS50850">
    <property type="entry name" value="MFS"/>
    <property type="match status" value="1"/>
</dbReference>
<dbReference type="InterPro" id="IPR000849">
    <property type="entry name" value="Sugar_P_transporter"/>
</dbReference>
<dbReference type="OrthoDB" id="117970at2157"/>
<reference evidence="7 8" key="2">
    <citation type="journal article" date="2024" name="Int. J. Syst. Evol. Microbiol.">
        <title>Promethearchaeum syntrophicum gen. nov., sp. nov., an anaerobic, obligately syntrophic archaeon, the first isolate of the lineage 'Asgard' archaea, and proposal of the new archaeal phylum Promethearchaeota phyl. nov. and kingdom Promethearchaeati regn. nov.</title>
        <authorList>
            <person name="Imachi H."/>
            <person name="Nobu M.K."/>
            <person name="Kato S."/>
            <person name="Takaki Y."/>
            <person name="Miyazaki M."/>
            <person name="Miyata M."/>
            <person name="Ogawara M."/>
            <person name="Saito Y."/>
            <person name="Sakai S."/>
            <person name="Tahara Y.O."/>
            <person name="Takano Y."/>
            <person name="Tasumi E."/>
            <person name="Uematsu K."/>
            <person name="Yoshimura T."/>
            <person name="Itoh T."/>
            <person name="Ohkuma M."/>
            <person name="Takai K."/>
        </authorList>
    </citation>
    <scope>NUCLEOTIDE SEQUENCE [LARGE SCALE GENOMIC DNA]</scope>
    <source>
        <strain evidence="7 8">MK-D1</strain>
    </source>
</reference>
<feature type="transmembrane region" description="Helical" evidence="5">
    <location>
        <begin position="371"/>
        <end position="394"/>
    </location>
</feature>
<evidence type="ECO:0000313" key="8">
    <source>
        <dbReference type="Proteomes" id="UP000321408"/>
    </source>
</evidence>
<keyword evidence="8" id="KW-1185">Reference proteome</keyword>
<evidence type="ECO:0000256" key="2">
    <source>
        <dbReference type="ARBA" id="ARBA00022692"/>
    </source>
</evidence>
<keyword evidence="3 5" id="KW-1133">Transmembrane helix</keyword>
<comment type="subcellular location">
    <subcellularLocation>
        <location evidence="1">Endomembrane system</location>
        <topology evidence="1">Multi-pass membrane protein</topology>
    </subcellularLocation>
</comment>
<reference evidence="7 8" key="1">
    <citation type="journal article" date="2020" name="Nature">
        <title>Isolation of an archaeon at the prokaryote-eukaryote interface.</title>
        <authorList>
            <person name="Imachi H."/>
            <person name="Nobu M.K."/>
            <person name="Nakahara N."/>
            <person name="Morono Y."/>
            <person name="Ogawara M."/>
            <person name="Takaki Y."/>
            <person name="Takano Y."/>
            <person name="Uematsu K."/>
            <person name="Ikuta T."/>
            <person name="Ito M."/>
            <person name="Matsui Y."/>
            <person name="Miyazaki M."/>
            <person name="Murata K."/>
            <person name="Saito Y."/>
            <person name="Sakai S."/>
            <person name="Song C."/>
            <person name="Tasumi E."/>
            <person name="Yamanaka Y."/>
            <person name="Yamaguchi T."/>
            <person name="Kamagata Y."/>
            <person name="Tamaki H."/>
            <person name="Takai K."/>
        </authorList>
    </citation>
    <scope>NUCLEOTIDE SEQUENCE [LARGE SCALE GENOMIC DNA]</scope>
    <source>
        <strain evidence="7 8">MK-D1</strain>
    </source>
</reference>
<sequence length="436" mass="48534">MSEDLKKNIDQDIPGKIKNWRIRIFFTVWVTYMIYYIGRVNLGIAKPLMMAEFDISSTIFGGIGSAFFYAYAFGQFFNGFLGDKLGPRRMVTLGIIVSSGINLIIGVVGQFVWVLGILWGLNGFFQAMGWAPSVKTIANWFPPKQRGKWSGRLGTSYMIGGALAWVIAILITVTFGLTWQFAFIIPGIIMLIIGIINYVSIRNAPEEVGLPTIEEESEGKIEIGDTKEDEYLGFKYTLKAIFSNKTVIFAAFGLFCLNMVRYGITEWLPTLFYFDSAYELTLWKTIAFPVGGAIGALTCTMISDKFLKRRRMPIISILFGLLAITLYIYSLLPPVDLAAGIPMLMLIGFLTFGPHVLLVSTIPMEFGTRKAASSVTGFIDGFGYIGAAISTQVVGIILDTPDNMDMAYLFWIIAALAGCFVLLFNWKSVPKKKEYF</sequence>
<dbReference type="GO" id="GO:0012505">
    <property type="term" value="C:endomembrane system"/>
    <property type="evidence" value="ECO:0007669"/>
    <property type="project" value="UniProtKB-SubCell"/>
</dbReference>
<feature type="transmembrane region" description="Helical" evidence="5">
    <location>
        <begin position="124"/>
        <end position="141"/>
    </location>
</feature>
<dbReference type="InterPro" id="IPR020846">
    <property type="entry name" value="MFS_dom"/>
</dbReference>
<dbReference type="PANTHER" id="PTHR43826">
    <property type="entry name" value="GLUCOSE-6-PHOSPHATE EXCHANGER SLC37A4"/>
    <property type="match status" value="1"/>
</dbReference>
<accession>A0A5B9D9X7</accession>
<feature type="domain" description="Major facilitator superfamily (MFS) profile" evidence="6">
    <location>
        <begin position="24"/>
        <end position="433"/>
    </location>
</feature>
<feature type="transmembrane region" description="Helical" evidence="5">
    <location>
        <begin position="153"/>
        <end position="175"/>
    </location>
</feature>
<dbReference type="RefSeq" id="WP_147662954.1">
    <property type="nucleotide sequence ID" value="NZ_CP042905.2"/>
</dbReference>
<evidence type="ECO:0000313" key="7">
    <source>
        <dbReference type="EMBL" id="QEE16068.1"/>
    </source>
</evidence>
<gene>
    <name evidence="7" type="ORF">DSAG12_01896</name>
</gene>
<dbReference type="GO" id="GO:0035435">
    <property type="term" value="P:phosphate ion transmembrane transport"/>
    <property type="evidence" value="ECO:0007669"/>
    <property type="project" value="TreeGrafter"/>
</dbReference>
<dbReference type="GO" id="GO:0061513">
    <property type="term" value="F:glucose 6-phosphate:phosphate antiporter activity"/>
    <property type="evidence" value="ECO:0007669"/>
    <property type="project" value="TreeGrafter"/>
</dbReference>
<evidence type="ECO:0000259" key="6">
    <source>
        <dbReference type="PROSITE" id="PS50850"/>
    </source>
</evidence>
<keyword evidence="4 5" id="KW-0472">Membrane</keyword>
<name>A0A5B9D9X7_9ARCH</name>